<dbReference type="PIRSF" id="PIRSF000102">
    <property type="entry name" value="Lac_mal_DH"/>
    <property type="match status" value="1"/>
</dbReference>
<reference evidence="10" key="1">
    <citation type="submission" date="2025-08" db="UniProtKB">
        <authorList>
            <consortium name="RefSeq"/>
        </authorList>
    </citation>
    <scope>IDENTIFICATION</scope>
</reference>
<gene>
    <name evidence="10" type="primary">LOC132542458</name>
</gene>
<name>A0ABM3YIY2_ERIEU</name>
<evidence type="ECO:0000256" key="1">
    <source>
        <dbReference type="ARBA" id="ARBA00004843"/>
    </source>
</evidence>
<keyword evidence="5 6" id="KW-0520">NAD</keyword>
<dbReference type="RefSeq" id="XP_060061038.1">
    <property type="nucleotide sequence ID" value="XM_060205055.1"/>
</dbReference>
<evidence type="ECO:0000259" key="7">
    <source>
        <dbReference type="Pfam" id="PF00056"/>
    </source>
</evidence>
<comment type="similarity">
    <text evidence="2">Belongs to the LDH/MDH superfamily. LDH family.</text>
</comment>
<dbReference type="EC" id="1.1.1.27" evidence="3 6"/>
<organism evidence="9 10">
    <name type="scientific">Erinaceus europaeus</name>
    <name type="common">Western European hedgehog</name>
    <dbReference type="NCBI Taxonomy" id="9365"/>
    <lineage>
        <taxon>Eukaryota</taxon>
        <taxon>Metazoa</taxon>
        <taxon>Chordata</taxon>
        <taxon>Craniata</taxon>
        <taxon>Vertebrata</taxon>
        <taxon>Euteleostomi</taxon>
        <taxon>Mammalia</taxon>
        <taxon>Eutheria</taxon>
        <taxon>Laurasiatheria</taxon>
        <taxon>Eulipotyphla</taxon>
        <taxon>Erinaceidae</taxon>
        <taxon>Erinaceinae</taxon>
        <taxon>Erinaceus</taxon>
    </lineage>
</organism>
<dbReference type="Pfam" id="PF02866">
    <property type="entry name" value="Ldh_1_C"/>
    <property type="match status" value="1"/>
</dbReference>
<evidence type="ECO:0000256" key="4">
    <source>
        <dbReference type="ARBA" id="ARBA00023002"/>
    </source>
</evidence>
<dbReference type="InterPro" id="IPR001557">
    <property type="entry name" value="L-lactate/malate_DH"/>
</dbReference>
<dbReference type="SUPFAM" id="SSF51735">
    <property type="entry name" value="NAD(P)-binding Rossmann-fold domains"/>
    <property type="match status" value="1"/>
</dbReference>
<dbReference type="InterPro" id="IPR011304">
    <property type="entry name" value="L-lactate_DH"/>
</dbReference>
<sequence>MSRLLAALRSPGARRRASAAALCTDARSELLQPCAQAPAAPRAKVSVVGAGAVGMACAVSILLRGLGDELALADLDAARVRAEVLDLQHGAALARLPAVVGAGDLSVTAGSRLVVLSAGARQREGESRLALLQRNVAVFRGLVADAVRLSPACTLLVVSNPVDVLTYAAWRLSGLPPARVLGSGCNLDTARLRFLLGRRLGLHAESCQGWVLGEHGDSSVAVWSGAQAAGQPLAALGGDPARWAQLHRDVVAGAHEVIRGKGYTSWAIGLSVADLAESLLRDLRRVHPVSTLARGLYGVEADVFLSLPCVLGGGGVADLVKIRLSPDERARLRKSADTLWAVQKELRF</sequence>
<comment type="pathway">
    <text evidence="1 6">Fermentation; pyruvate fermentation to lactate; (S)-lactate from pyruvate: step 1/1.</text>
</comment>
<evidence type="ECO:0000313" key="9">
    <source>
        <dbReference type="Proteomes" id="UP001652624"/>
    </source>
</evidence>
<dbReference type="Gene3D" id="3.90.110.10">
    <property type="entry name" value="Lactate dehydrogenase/glycoside hydrolase, family 4, C-terminal"/>
    <property type="match status" value="1"/>
</dbReference>
<keyword evidence="9" id="KW-1185">Reference proteome</keyword>
<dbReference type="Proteomes" id="UP001652624">
    <property type="component" value="Chromosome 13"/>
</dbReference>
<evidence type="ECO:0000256" key="3">
    <source>
        <dbReference type="ARBA" id="ARBA00012967"/>
    </source>
</evidence>
<keyword evidence="4 6" id="KW-0560">Oxidoreductase</keyword>
<feature type="domain" description="Lactate/malate dehydrogenase C-terminal" evidence="8">
    <location>
        <begin position="186"/>
        <end position="342"/>
    </location>
</feature>
<dbReference type="PANTHER" id="PTHR43128:SF8">
    <property type="entry name" value="L-LACTATE DEHYDROGENASE A-LIKE 6B"/>
    <property type="match status" value="1"/>
</dbReference>
<dbReference type="GeneID" id="132542458"/>
<dbReference type="InterPro" id="IPR001236">
    <property type="entry name" value="Lactate/malate_DH_N"/>
</dbReference>
<evidence type="ECO:0000259" key="8">
    <source>
        <dbReference type="Pfam" id="PF02866"/>
    </source>
</evidence>
<evidence type="ECO:0000256" key="5">
    <source>
        <dbReference type="ARBA" id="ARBA00023027"/>
    </source>
</evidence>
<dbReference type="InterPro" id="IPR022383">
    <property type="entry name" value="Lactate/malate_DH_C"/>
</dbReference>
<dbReference type="Pfam" id="PF00056">
    <property type="entry name" value="Ldh_1_N"/>
    <property type="match status" value="1"/>
</dbReference>
<dbReference type="PROSITE" id="PS00064">
    <property type="entry name" value="L_LDH"/>
    <property type="match status" value="1"/>
</dbReference>
<comment type="catalytic activity">
    <reaction evidence="6">
        <text>(S)-lactate + NAD(+) = pyruvate + NADH + H(+)</text>
        <dbReference type="Rhea" id="RHEA:23444"/>
        <dbReference type="ChEBI" id="CHEBI:15361"/>
        <dbReference type="ChEBI" id="CHEBI:15378"/>
        <dbReference type="ChEBI" id="CHEBI:16651"/>
        <dbReference type="ChEBI" id="CHEBI:57540"/>
        <dbReference type="ChEBI" id="CHEBI:57945"/>
        <dbReference type="EC" id="1.1.1.27"/>
    </reaction>
</comment>
<evidence type="ECO:0000256" key="2">
    <source>
        <dbReference type="ARBA" id="ARBA00006054"/>
    </source>
</evidence>
<protein>
    <recommendedName>
        <fullName evidence="3 6">L-lactate dehydrogenase</fullName>
        <ecNumber evidence="3 6">1.1.1.27</ecNumber>
    </recommendedName>
</protein>
<dbReference type="Gene3D" id="3.40.50.720">
    <property type="entry name" value="NAD(P)-binding Rossmann-like Domain"/>
    <property type="match status" value="1"/>
</dbReference>
<feature type="domain" description="Lactate/malate dehydrogenase N-terminal" evidence="7">
    <location>
        <begin position="44"/>
        <end position="182"/>
    </location>
</feature>
<dbReference type="NCBIfam" id="TIGR01771">
    <property type="entry name" value="L-LDH-NAD"/>
    <property type="match status" value="1"/>
</dbReference>
<dbReference type="PANTHER" id="PTHR43128">
    <property type="entry name" value="L-2-HYDROXYCARBOXYLATE DEHYDROGENASE (NAD(P)(+))"/>
    <property type="match status" value="1"/>
</dbReference>
<evidence type="ECO:0000313" key="10">
    <source>
        <dbReference type="RefSeq" id="XP_060061038.1"/>
    </source>
</evidence>
<accession>A0ABM3YIY2</accession>
<evidence type="ECO:0000256" key="6">
    <source>
        <dbReference type="RuleBase" id="RU000496"/>
    </source>
</evidence>
<proteinExistence type="inferred from homology"/>
<dbReference type="InterPro" id="IPR036291">
    <property type="entry name" value="NAD(P)-bd_dom_sf"/>
</dbReference>
<dbReference type="SUPFAM" id="SSF56327">
    <property type="entry name" value="LDH C-terminal domain-like"/>
    <property type="match status" value="1"/>
</dbReference>
<dbReference type="InterPro" id="IPR015955">
    <property type="entry name" value="Lactate_DH/Glyco_Ohase_4_C"/>
</dbReference>
<dbReference type="PRINTS" id="PR00086">
    <property type="entry name" value="LLDHDRGNASE"/>
</dbReference>
<dbReference type="CDD" id="cd05293">
    <property type="entry name" value="LDH_1"/>
    <property type="match status" value="1"/>
</dbReference>
<dbReference type="InterPro" id="IPR018177">
    <property type="entry name" value="L-lactate_DH_AS"/>
</dbReference>